<evidence type="ECO:0000256" key="2">
    <source>
        <dbReference type="PROSITE-ProRule" id="PRU10007"/>
    </source>
</evidence>
<reference evidence="5" key="1">
    <citation type="submission" date="2015-01" db="EMBL/GenBank/DDBJ databases">
        <authorList>
            <person name="Durling Mikael"/>
        </authorList>
    </citation>
    <scope>NUCLEOTIDE SEQUENCE</scope>
</reference>
<evidence type="ECO:0000259" key="4">
    <source>
        <dbReference type="Pfam" id="PF00171"/>
    </source>
</evidence>
<keyword evidence="1 3" id="KW-0560">Oxidoreductase</keyword>
<dbReference type="Gene3D" id="3.40.309.10">
    <property type="entry name" value="Aldehyde Dehydrogenase, Chain A, domain 2"/>
    <property type="match status" value="1"/>
</dbReference>
<dbReference type="Gene3D" id="3.40.605.10">
    <property type="entry name" value="Aldehyde Dehydrogenase, Chain A, domain 1"/>
    <property type="match status" value="2"/>
</dbReference>
<dbReference type="SUPFAM" id="SSF53720">
    <property type="entry name" value="ALDH-like"/>
    <property type="match status" value="1"/>
</dbReference>
<dbReference type="InterPro" id="IPR016161">
    <property type="entry name" value="Ald_DH/histidinol_DH"/>
</dbReference>
<feature type="domain" description="Aldehyde dehydrogenase" evidence="4">
    <location>
        <begin position="175"/>
        <end position="348"/>
    </location>
</feature>
<protein>
    <recommendedName>
        <fullName evidence="4">Aldehyde dehydrogenase domain-containing protein</fullName>
    </recommendedName>
</protein>
<evidence type="ECO:0000256" key="1">
    <source>
        <dbReference type="ARBA" id="ARBA00023002"/>
    </source>
</evidence>
<dbReference type="Pfam" id="PF00171">
    <property type="entry name" value="Aldedh"/>
    <property type="match status" value="2"/>
</dbReference>
<dbReference type="InterPro" id="IPR050740">
    <property type="entry name" value="Aldehyde_DH_Superfamily"/>
</dbReference>
<evidence type="ECO:0000256" key="3">
    <source>
        <dbReference type="RuleBase" id="RU003345"/>
    </source>
</evidence>
<dbReference type="InterPro" id="IPR029510">
    <property type="entry name" value="Ald_DH_CS_GLU"/>
</dbReference>
<gene>
    <name evidence="5" type="ORF">BN869_000014230_1</name>
</gene>
<feature type="active site" evidence="2">
    <location>
        <position position="237"/>
    </location>
</feature>
<dbReference type="InterPro" id="IPR016162">
    <property type="entry name" value="Ald_DH_N"/>
</dbReference>
<dbReference type="InterPro" id="IPR016163">
    <property type="entry name" value="Ald_DH_C"/>
</dbReference>
<evidence type="ECO:0000313" key="5">
    <source>
        <dbReference type="EMBL" id="CEO58172.1"/>
    </source>
</evidence>
<dbReference type="AlphaFoldDB" id="A0A0B7KRM2"/>
<dbReference type="EMBL" id="CDPU01000440">
    <property type="protein sequence ID" value="CEO58172.1"/>
    <property type="molecule type" value="Genomic_DNA"/>
</dbReference>
<dbReference type="PANTHER" id="PTHR43353">
    <property type="entry name" value="SUCCINATE-SEMIALDEHYDE DEHYDROGENASE, MITOCHONDRIAL"/>
    <property type="match status" value="1"/>
</dbReference>
<dbReference type="GO" id="GO:0009450">
    <property type="term" value="P:gamma-aminobutyric acid catabolic process"/>
    <property type="evidence" value="ECO:0007669"/>
    <property type="project" value="TreeGrafter"/>
</dbReference>
<feature type="domain" description="Aldehyde dehydrogenase" evidence="4">
    <location>
        <begin position="30"/>
        <end position="118"/>
    </location>
</feature>
<accession>A0A0B7KRM2</accession>
<dbReference type="PANTHER" id="PTHR43353:SF6">
    <property type="entry name" value="CYTOPLASMIC ALDEHYDE DEHYDROGENASE (EUROFUNG)"/>
    <property type="match status" value="1"/>
</dbReference>
<proteinExistence type="inferred from homology"/>
<comment type="similarity">
    <text evidence="3">Belongs to the aldehyde dehydrogenase family.</text>
</comment>
<name>A0A0B7KRM2_BIOOC</name>
<sequence length="369" mass="40103">MTSLDILPLIIDNEPVHPDGAHVATTTSTNTNGPYVKYVSASVYEAVRAVKSSHKAFLSWSRTQPHVRSGILRQIAALLRENAQELVQLQVAETNCPELWGRINVLWAALHLEEMSGRITSAGRITRGSDAGGRLAWCSSVLLGRFYLFRRSWLHRGVESIRTVTPHAPPSGRDIRNAGLPAGVLNVIQTRREDAAAVTEAFIAHREIRKIEFIGSARVGRHIGSLAGEHLKPVQMELGGKAAALVLDDADLTLAATGCVHGSYMHNGQTCFSTERVIVNAAVVDKFFPILKKTAADFPVLGAVSNTGPENTLRLVQDALKKGAKLIYGEARLIKPGQLHPLILSEVTLKYPSLSCGACLEVPRYFSLT</sequence>
<dbReference type="InterPro" id="IPR015590">
    <property type="entry name" value="Aldehyde_DH_dom"/>
</dbReference>
<organism evidence="5">
    <name type="scientific">Bionectria ochroleuca</name>
    <name type="common">Gliocladium roseum</name>
    <dbReference type="NCBI Taxonomy" id="29856"/>
    <lineage>
        <taxon>Eukaryota</taxon>
        <taxon>Fungi</taxon>
        <taxon>Dikarya</taxon>
        <taxon>Ascomycota</taxon>
        <taxon>Pezizomycotina</taxon>
        <taxon>Sordariomycetes</taxon>
        <taxon>Hypocreomycetidae</taxon>
        <taxon>Hypocreales</taxon>
        <taxon>Bionectriaceae</taxon>
        <taxon>Clonostachys</taxon>
    </lineage>
</organism>
<dbReference type="PROSITE" id="PS00687">
    <property type="entry name" value="ALDEHYDE_DEHYDR_GLU"/>
    <property type="match status" value="1"/>
</dbReference>
<dbReference type="GO" id="GO:0004777">
    <property type="term" value="F:succinate-semialdehyde dehydrogenase (NAD+) activity"/>
    <property type="evidence" value="ECO:0007669"/>
    <property type="project" value="TreeGrafter"/>
</dbReference>